<dbReference type="InterPro" id="IPR000914">
    <property type="entry name" value="SBP_5_dom"/>
</dbReference>
<feature type="domain" description="Solute-binding protein family 5" evidence="5">
    <location>
        <begin position="77"/>
        <end position="425"/>
    </location>
</feature>
<evidence type="ECO:0000313" key="7">
    <source>
        <dbReference type="Proteomes" id="UP000003280"/>
    </source>
</evidence>
<evidence type="ECO:0000256" key="2">
    <source>
        <dbReference type="ARBA" id="ARBA00022448"/>
    </source>
</evidence>
<evidence type="ECO:0000256" key="4">
    <source>
        <dbReference type="SAM" id="SignalP"/>
    </source>
</evidence>
<dbReference type="Gene3D" id="3.40.190.10">
    <property type="entry name" value="Periplasmic binding protein-like II"/>
    <property type="match status" value="1"/>
</dbReference>
<dbReference type="GO" id="GO:0043190">
    <property type="term" value="C:ATP-binding cassette (ABC) transporter complex"/>
    <property type="evidence" value="ECO:0007669"/>
    <property type="project" value="InterPro"/>
</dbReference>
<dbReference type="OrthoDB" id="9772924at2"/>
<reference evidence="6 7" key="1">
    <citation type="submission" date="2010-07" db="EMBL/GenBank/DDBJ databases">
        <authorList>
            <person name="Muzny D."/>
            <person name="Qin X."/>
            <person name="Deng J."/>
            <person name="Jiang H."/>
            <person name="Liu Y."/>
            <person name="Qu J."/>
            <person name="Song X.-Z."/>
            <person name="Zhang L."/>
            <person name="Thornton R."/>
            <person name="Coyle M."/>
            <person name="Francisco L."/>
            <person name="Jackson L."/>
            <person name="Javaid M."/>
            <person name="Korchina V."/>
            <person name="Kovar C."/>
            <person name="Mata R."/>
            <person name="Mathew T."/>
            <person name="Ngo R."/>
            <person name="Nguyen L."/>
            <person name="Nguyen N."/>
            <person name="Okwuonu G."/>
            <person name="Ongeri F."/>
            <person name="Pham C."/>
            <person name="Simmons D."/>
            <person name="Wilczek-Boney K."/>
            <person name="Hale W."/>
            <person name="Jakkamsetti A."/>
            <person name="Pham P."/>
            <person name="Ruth R."/>
            <person name="San Lucas F."/>
            <person name="Warren J."/>
            <person name="Zhang J."/>
            <person name="Zhao Z."/>
            <person name="Zhou C."/>
            <person name="Zhu D."/>
            <person name="Lee S."/>
            <person name="Bess C."/>
            <person name="Blankenburg K."/>
            <person name="Forbes L."/>
            <person name="Fu Q."/>
            <person name="Gubbala S."/>
            <person name="Hirani K."/>
            <person name="Jayaseelan J.C."/>
            <person name="Lara F."/>
            <person name="Munidasa M."/>
            <person name="Palculict T."/>
            <person name="Patil S."/>
            <person name="Pu L.-L."/>
            <person name="Saada N."/>
            <person name="Tang L."/>
            <person name="Weissenberger G."/>
            <person name="Zhu Y."/>
            <person name="Hemphill L."/>
            <person name="Shang Y."/>
            <person name="Youmans B."/>
            <person name="Ayvaz T."/>
            <person name="Ross M."/>
            <person name="Santibanez J."/>
            <person name="Aqrawi P."/>
            <person name="Gross S."/>
            <person name="Joshi V."/>
            <person name="Fowler G."/>
            <person name="Nazareth L."/>
            <person name="Reid J."/>
            <person name="Worley K."/>
            <person name="Petrosino J."/>
            <person name="Highlander S."/>
            <person name="Gibbs R."/>
        </authorList>
    </citation>
    <scope>NUCLEOTIDE SEQUENCE [LARGE SCALE GENOMIC DNA]</scope>
    <source>
        <strain evidence="6 7">ATCC BAA-1640</strain>
    </source>
</reference>
<dbReference type="RefSeq" id="WP_008901699.1">
    <property type="nucleotide sequence ID" value="NZ_GL397071.1"/>
</dbReference>
<dbReference type="AlphaFoldDB" id="E0NL45"/>
<dbReference type="PIRSF" id="PIRSF002741">
    <property type="entry name" value="MppA"/>
    <property type="match status" value="1"/>
</dbReference>
<dbReference type="Gene3D" id="3.10.105.10">
    <property type="entry name" value="Dipeptide-binding Protein, Domain 3"/>
    <property type="match status" value="1"/>
</dbReference>
<feature type="chain" id="PRO_5038572823" evidence="4">
    <location>
        <begin position="21"/>
        <end position="503"/>
    </location>
</feature>
<evidence type="ECO:0000259" key="5">
    <source>
        <dbReference type="Pfam" id="PF00496"/>
    </source>
</evidence>
<protein>
    <submittedName>
        <fullName evidence="6">ABC transporter, substrate-binding protein, family 5</fullName>
    </submittedName>
</protein>
<dbReference type="STRING" id="862517.HMPREF9225_0884"/>
<dbReference type="HOGENOM" id="CLU_017028_8_5_9"/>
<organism evidence="6 7">
    <name type="scientific">Peptoniphilus duerdenii ATCC BAA-1640</name>
    <dbReference type="NCBI Taxonomy" id="862517"/>
    <lineage>
        <taxon>Bacteria</taxon>
        <taxon>Bacillati</taxon>
        <taxon>Bacillota</taxon>
        <taxon>Tissierellia</taxon>
        <taxon>Tissierellales</taxon>
        <taxon>Peptoniphilaceae</taxon>
        <taxon>Peptoniphilus</taxon>
    </lineage>
</organism>
<dbReference type="eggNOG" id="COG0747">
    <property type="taxonomic scope" value="Bacteria"/>
</dbReference>
<evidence type="ECO:0000313" key="6">
    <source>
        <dbReference type="EMBL" id="EFM25478.1"/>
    </source>
</evidence>
<dbReference type="Pfam" id="PF00496">
    <property type="entry name" value="SBP_bac_5"/>
    <property type="match status" value="1"/>
</dbReference>
<dbReference type="PANTHER" id="PTHR30290">
    <property type="entry name" value="PERIPLASMIC BINDING COMPONENT OF ABC TRANSPORTER"/>
    <property type="match status" value="1"/>
</dbReference>
<sequence>MKIKKVILSLALMLVLTACGKTDNANKDTGAAENDTVRVAIQTELDGLNPTKITAGDTETVLDQIFDGLFDTDKDGKLVGDLAESYEVSDDGLVYTFKLKQGVKFHNGKDFKAEDVVYTYDLQAGLTSKEPLSTKFEIIKSVEAEDDYTVKVTLKERQNSFIYLTLKAILPKGYEDQDTNPVGTGPYKFVSYVPGEILKLERFDDYHNKDHIAKIKNLEIIRMKDSQTMLMALQNGEIDVTPGLSSEEADQVKDYANIIEGPQNLVQTFALNNDFGPLKDPKVREALNMAIDRDELIKTVAGGRAAKVFSNFSPALPKYYNDLGEYYKSDKEAAKALLKEAGYENGFNLVCKVPSDYKFHVDTAEFIESELKQVGVNMSIEPIEFATWLDKVYKGREFESTIIGFIGYLDPNQILERYTSENKSNFINFKSAKFDEEMNLANTAKDENEAVEHYKNAQKALVEDHASVFLQDPNIILAMRKGLSGLELYPIQKRNFEDLEFTK</sequence>
<proteinExistence type="inferred from homology"/>
<dbReference type="PROSITE" id="PS51257">
    <property type="entry name" value="PROKAR_LIPOPROTEIN"/>
    <property type="match status" value="1"/>
</dbReference>
<dbReference type="InterPro" id="IPR039424">
    <property type="entry name" value="SBP_5"/>
</dbReference>
<dbReference type="PANTHER" id="PTHR30290:SF9">
    <property type="entry name" value="OLIGOPEPTIDE-BINDING PROTEIN APPA"/>
    <property type="match status" value="1"/>
</dbReference>
<accession>E0NL45</accession>
<keyword evidence="7" id="KW-1185">Reference proteome</keyword>
<name>E0NL45_9FIRM</name>
<evidence type="ECO:0000256" key="1">
    <source>
        <dbReference type="ARBA" id="ARBA00005695"/>
    </source>
</evidence>
<comment type="similarity">
    <text evidence="1">Belongs to the bacterial solute-binding protein 5 family.</text>
</comment>
<evidence type="ECO:0000256" key="3">
    <source>
        <dbReference type="ARBA" id="ARBA00022729"/>
    </source>
</evidence>
<keyword evidence="2" id="KW-0813">Transport</keyword>
<dbReference type="GO" id="GO:0042597">
    <property type="term" value="C:periplasmic space"/>
    <property type="evidence" value="ECO:0007669"/>
    <property type="project" value="UniProtKB-ARBA"/>
</dbReference>
<feature type="signal peptide" evidence="4">
    <location>
        <begin position="1"/>
        <end position="20"/>
    </location>
</feature>
<comment type="caution">
    <text evidence="6">The sequence shown here is derived from an EMBL/GenBank/DDBJ whole genome shotgun (WGS) entry which is preliminary data.</text>
</comment>
<gene>
    <name evidence="6" type="primary">dppA2</name>
    <name evidence="6" type="ORF">HMPREF9225_0884</name>
</gene>
<keyword evidence="3 4" id="KW-0732">Signal</keyword>
<dbReference type="GO" id="GO:0015833">
    <property type="term" value="P:peptide transport"/>
    <property type="evidence" value="ECO:0007669"/>
    <property type="project" value="TreeGrafter"/>
</dbReference>
<dbReference type="InterPro" id="IPR030678">
    <property type="entry name" value="Peptide/Ni-bd"/>
</dbReference>
<dbReference type="Proteomes" id="UP000003280">
    <property type="component" value="Unassembled WGS sequence"/>
</dbReference>
<dbReference type="SUPFAM" id="SSF53850">
    <property type="entry name" value="Periplasmic binding protein-like II"/>
    <property type="match status" value="1"/>
</dbReference>
<dbReference type="GO" id="GO:1904680">
    <property type="term" value="F:peptide transmembrane transporter activity"/>
    <property type="evidence" value="ECO:0007669"/>
    <property type="project" value="TreeGrafter"/>
</dbReference>
<dbReference type="EMBL" id="AEEH01000034">
    <property type="protein sequence ID" value="EFM25478.1"/>
    <property type="molecule type" value="Genomic_DNA"/>
</dbReference>